<comment type="caution">
    <text evidence="9">The sequence shown here is derived from an EMBL/GenBank/DDBJ whole genome shotgun (WGS) entry which is preliminary data.</text>
</comment>
<keyword evidence="2" id="KW-0645">Protease</keyword>
<evidence type="ECO:0000313" key="9">
    <source>
        <dbReference type="EMBL" id="MCX2744004.1"/>
    </source>
</evidence>
<name>A0ABT3RQE1_9BACT</name>
<keyword evidence="10" id="KW-1185">Reference proteome</keyword>
<evidence type="ECO:0000256" key="1">
    <source>
        <dbReference type="ARBA" id="ARBA00022438"/>
    </source>
</evidence>
<protein>
    <submittedName>
        <fullName evidence="9">M28 family peptidase</fullName>
    </submittedName>
</protein>
<evidence type="ECO:0000256" key="6">
    <source>
        <dbReference type="ARBA" id="ARBA00022833"/>
    </source>
</evidence>
<dbReference type="InterPro" id="IPR007484">
    <property type="entry name" value="Peptidase_M28"/>
</dbReference>
<dbReference type="InterPro" id="IPR045175">
    <property type="entry name" value="M28_fam"/>
</dbReference>
<evidence type="ECO:0000256" key="4">
    <source>
        <dbReference type="ARBA" id="ARBA00022729"/>
    </source>
</evidence>
<dbReference type="PANTHER" id="PTHR12147:SF56">
    <property type="entry name" value="AMINOPEPTIDASE YDR415C-RELATED"/>
    <property type="match status" value="1"/>
</dbReference>
<dbReference type="SUPFAM" id="SSF53187">
    <property type="entry name" value="Zn-dependent exopeptidases"/>
    <property type="match status" value="1"/>
</dbReference>
<dbReference type="RefSeq" id="WP_266056472.1">
    <property type="nucleotide sequence ID" value="NZ_JAPFQN010000005.1"/>
</dbReference>
<dbReference type="Pfam" id="PF04389">
    <property type="entry name" value="Peptidase_M28"/>
    <property type="match status" value="1"/>
</dbReference>
<organism evidence="9 10">
    <name type="scientific">Mangrovivirga halotolerans</name>
    <dbReference type="NCBI Taxonomy" id="2993936"/>
    <lineage>
        <taxon>Bacteria</taxon>
        <taxon>Pseudomonadati</taxon>
        <taxon>Bacteroidota</taxon>
        <taxon>Cytophagia</taxon>
        <taxon>Cytophagales</taxon>
        <taxon>Mangrovivirgaceae</taxon>
        <taxon>Mangrovivirga</taxon>
    </lineage>
</organism>
<evidence type="ECO:0000256" key="3">
    <source>
        <dbReference type="ARBA" id="ARBA00022723"/>
    </source>
</evidence>
<evidence type="ECO:0000256" key="5">
    <source>
        <dbReference type="ARBA" id="ARBA00022801"/>
    </source>
</evidence>
<keyword evidence="1" id="KW-0031">Aminopeptidase</keyword>
<feature type="domain" description="Peptidase M28" evidence="8">
    <location>
        <begin position="261"/>
        <end position="459"/>
    </location>
</feature>
<proteinExistence type="predicted"/>
<keyword evidence="3" id="KW-0479">Metal-binding</keyword>
<evidence type="ECO:0000313" key="10">
    <source>
        <dbReference type="Proteomes" id="UP001209885"/>
    </source>
</evidence>
<dbReference type="PANTHER" id="PTHR12147">
    <property type="entry name" value="METALLOPEPTIDASE M28 FAMILY MEMBER"/>
    <property type="match status" value="1"/>
</dbReference>
<dbReference type="Gene3D" id="3.40.630.10">
    <property type="entry name" value="Zn peptidases"/>
    <property type="match status" value="1"/>
</dbReference>
<keyword evidence="5" id="KW-0378">Hydrolase</keyword>
<keyword evidence="6" id="KW-0862">Zinc</keyword>
<dbReference type="EMBL" id="JAPFQN010000005">
    <property type="protein sequence ID" value="MCX2744004.1"/>
    <property type="molecule type" value="Genomic_DNA"/>
</dbReference>
<keyword evidence="4 7" id="KW-0732">Signal</keyword>
<dbReference type="Proteomes" id="UP001209885">
    <property type="component" value="Unassembled WGS sequence"/>
</dbReference>
<dbReference type="Gene3D" id="3.50.30.30">
    <property type="match status" value="1"/>
</dbReference>
<evidence type="ECO:0000256" key="2">
    <source>
        <dbReference type="ARBA" id="ARBA00022670"/>
    </source>
</evidence>
<reference evidence="9 10" key="1">
    <citation type="submission" date="2022-11" db="EMBL/GenBank/DDBJ databases">
        <title>The characterization of three novel Bacteroidetes species and genomic analysis of their roles in tidal elemental geochemical cycles.</title>
        <authorList>
            <person name="Ma K."/>
        </authorList>
    </citation>
    <scope>NUCLEOTIDE SEQUENCE [LARGE SCALE GENOMIC DNA]</scope>
    <source>
        <strain evidence="9 10">M17</strain>
    </source>
</reference>
<accession>A0ABT3RQE1</accession>
<feature type="chain" id="PRO_5046586038" evidence="7">
    <location>
        <begin position="21"/>
        <end position="498"/>
    </location>
</feature>
<sequence>MNNQLKLICLLFLSSVILNAQDDKESALTKQVNNVIDKNESKNWVYRLSSDEFGGRGTGTPGIDSAAKMITSYWKELGIMPMGSTDSYKQYVGLRKSMPGKQKSVFQIDENTYTQGEQLLFFTGAGSYDAEIVFVGHGSEDVLKNLNIDGKIVMSWAGSEENQHPMAMLEASSKKIDLVKENGGVALIELYKSDKVPWPIIVRNLNKEQVVLDQGNETFPYGWLNYNNDTMHAMITEIKQGEDTNASITAYSNSEKIDAYNLVGVIEGTDPRLKEKYIAVTAHYDHLGTGRSIEGDSIYNGARDNALGIGAIMNAAKFFTEHPPKRSIILIAFTAEEMGLLGSIWYADHPVIPLEKTVYNLNADGAGYNDTTRVSVIGLNRTNVKNYIYNAANAHGLEAGDDPAPEQNLFDRSDNASFARKGVPSITMAPGMKSFNQEIFKYYHNPADEAESLNFDYLVKYWSIFVQTAAMIANSEFTPYWMEGDSYESRADVLYGIN</sequence>
<evidence type="ECO:0000256" key="7">
    <source>
        <dbReference type="SAM" id="SignalP"/>
    </source>
</evidence>
<evidence type="ECO:0000259" key="8">
    <source>
        <dbReference type="Pfam" id="PF04389"/>
    </source>
</evidence>
<feature type="signal peptide" evidence="7">
    <location>
        <begin position="1"/>
        <end position="20"/>
    </location>
</feature>
<gene>
    <name evidence="9" type="ORF">OO013_09020</name>
</gene>